<dbReference type="OrthoDB" id="9973255at2"/>
<feature type="region of interest" description="Disordered" evidence="1">
    <location>
        <begin position="1"/>
        <end position="43"/>
    </location>
</feature>
<dbReference type="Proteomes" id="UP000252415">
    <property type="component" value="Unassembled WGS sequence"/>
</dbReference>
<evidence type="ECO:0000313" key="3">
    <source>
        <dbReference type="Proteomes" id="UP000252415"/>
    </source>
</evidence>
<dbReference type="AlphaFoldDB" id="A0A368VP61"/>
<dbReference type="EMBL" id="QPJD01000017">
    <property type="protein sequence ID" value="RCW42367.1"/>
    <property type="molecule type" value="Genomic_DNA"/>
</dbReference>
<reference evidence="2 3" key="1">
    <citation type="submission" date="2018-07" db="EMBL/GenBank/DDBJ databases">
        <title>Genomic Encyclopedia of Type Strains, Phase III (KMG-III): the genomes of soil and plant-associated and newly described type strains.</title>
        <authorList>
            <person name="Whitman W."/>
        </authorList>
    </citation>
    <scope>NUCLEOTIDE SEQUENCE [LARGE SCALE GENOMIC DNA]</scope>
    <source>
        <strain evidence="2 3">CECT 7506</strain>
    </source>
</reference>
<dbReference type="RefSeq" id="WP_114382935.1">
    <property type="nucleotide sequence ID" value="NZ_QPJD01000017.1"/>
</dbReference>
<evidence type="ECO:0000313" key="2">
    <source>
        <dbReference type="EMBL" id="RCW42367.1"/>
    </source>
</evidence>
<organism evidence="2 3">
    <name type="scientific">Paenibacillus prosopidis</name>
    <dbReference type="NCBI Taxonomy" id="630520"/>
    <lineage>
        <taxon>Bacteria</taxon>
        <taxon>Bacillati</taxon>
        <taxon>Bacillota</taxon>
        <taxon>Bacilli</taxon>
        <taxon>Bacillales</taxon>
        <taxon>Paenibacillaceae</taxon>
        <taxon>Paenibacillus</taxon>
    </lineage>
</organism>
<sequence>MFKGIQRNLENQNSAATEEIPSTSSKEGNGNDTQIKSEQVTIKEKDQIASEKLRYDNADSIYPGT</sequence>
<name>A0A368VP61_9BACL</name>
<comment type="caution">
    <text evidence="2">The sequence shown here is derived from an EMBL/GenBank/DDBJ whole genome shotgun (WGS) entry which is preliminary data.</text>
</comment>
<proteinExistence type="predicted"/>
<gene>
    <name evidence="2" type="ORF">DFP97_11791</name>
</gene>
<evidence type="ECO:0000256" key="1">
    <source>
        <dbReference type="SAM" id="MobiDB-lite"/>
    </source>
</evidence>
<protein>
    <submittedName>
        <fullName evidence="2">Uncharacterized protein</fullName>
    </submittedName>
</protein>
<keyword evidence="3" id="KW-1185">Reference proteome</keyword>
<accession>A0A368VP61</accession>
<feature type="compositionally biased region" description="Polar residues" evidence="1">
    <location>
        <begin position="8"/>
        <end position="40"/>
    </location>
</feature>